<dbReference type="EMBL" id="VBQZ03000006">
    <property type="protein sequence ID" value="MXQ81146.1"/>
    <property type="molecule type" value="Genomic_DNA"/>
</dbReference>
<dbReference type="AlphaFoldDB" id="A0A6B0QXW6"/>
<evidence type="ECO:0000313" key="2">
    <source>
        <dbReference type="Proteomes" id="UP000322234"/>
    </source>
</evidence>
<accession>A0A6B0QXW6</accession>
<name>A0A6B0QXW6_9CETA</name>
<dbReference type="Proteomes" id="UP000322234">
    <property type="component" value="Unassembled WGS sequence"/>
</dbReference>
<organism evidence="1 2">
    <name type="scientific">Bos mutus</name>
    <name type="common">wild yak</name>
    <dbReference type="NCBI Taxonomy" id="72004"/>
    <lineage>
        <taxon>Eukaryota</taxon>
        <taxon>Metazoa</taxon>
        <taxon>Chordata</taxon>
        <taxon>Craniata</taxon>
        <taxon>Vertebrata</taxon>
        <taxon>Euteleostomi</taxon>
        <taxon>Mammalia</taxon>
        <taxon>Eutheria</taxon>
        <taxon>Laurasiatheria</taxon>
        <taxon>Artiodactyla</taxon>
        <taxon>Ruminantia</taxon>
        <taxon>Pecora</taxon>
        <taxon>Bovidae</taxon>
        <taxon>Bovinae</taxon>
        <taxon>Bos</taxon>
    </lineage>
</organism>
<sequence>MSYNCASRSYVLATAVGPGDAFQAPGSSVGTSTAPDDSRALAQIIGMIAVCPVSLQSLEHWARTEKGGFSKAQEALVAQERITEEVGG</sequence>
<gene>
    <name evidence="1" type="ORF">E5288_WYG012642</name>
</gene>
<evidence type="ECO:0000313" key="1">
    <source>
        <dbReference type="EMBL" id="MXQ81146.1"/>
    </source>
</evidence>
<proteinExistence type="predicted"/>
<protein>
    <submittedName>
        <fullName evidence="1">Uncharacterized protein</fullName>
    </submittedName>
</protein>
<keyword evidence="2" id="KW-1185">Reference proteome</keyword>
<comment type="caution">
    <text evidence="1">The sequence shown here is derived from an EMBL/GenBank/DDBJ whole genome shotgun (WGS) entry which is preliminary data.</text>
</comment>
<reference evidence="1" key="1">
    <citation type="submission" date="2019-10" db="EMBL/GenBank/DDBJ databases">
        <title>The sequence and de novo assembly of the wild yak genome.</title>
        <authorList>
            <person name="Liu Y."/>
        </authorList>
    </citation>
    <scope>NUCLEOTIDE SEQUENCE [LARGE SCALE GENOMIC DNA]</scope>
    <source>
        <strain evidence="1">WY2019</strain>
    </source>
</reference>